<accession>A0A6I5A1S4</accession>
<dbReference type="GO" id="GO:0005886">
    <property type="term" value="C:plasma membrane"/>
    <property type="evidence" value="ECO:0007669"/>
    <property type="project" value="UniProtKB-SubCell"/>
</dbReference>
<evidence type="ECO:0000256" key="1">
    <source>
        <dbReference type="ARBA" id="ARBA00004141"/>
    </source>
</evidence>
<feature type="region of interest" description="Disordered" evidence="5">
    <location>
        <begin position="1"/>
        <end position="21"/>
    </location>
</feature>
<dbReference type="RefSeq" id="WP_160909971.1">
    <property type="nucleotide sequence ID" value="NZ_WMEQ01000012.1"/>
</dbReference>
<evidence type="ECO:0000256" key="2">
    <source>
        <dbReference type="ARBA" id="ARBA00005278"/>
    </source>
</evidence>
<keyword evidence="6" id="KW-0812">Transmembrane</keyword>
<dbReference type="EMBL" id="WMEQ01000012">
    <property type="protein sequence ID" value="MYL34927.1"/>
    <property type="molecule type" value="Genomic_DNA"/>
</dbReference>
<feature type="region of interest" description="Disordered" evidence="5">
    <location>
        <begin position="482"/>
        <end position="501"/>
    </location>
</feature>
<gene>
    <name evidence="7" type="ORF">GLW05_15130</name>
</gene>
<name>A0A6I5A1S4_9BACI</name>
<comment type="caution">
    <text evidence="7">The sequence shown here is derived from an EMBL/GenBank/DDBJ whole genome shotgun (WGS) entry which is preliminary data.</text>
</comment>
<dbReference type="Pfam" id="PF03323">
    <property type="entry name" value="GerA"/>
    <property type="match status" value="1"/>
</dbReference>
<keyword evidence="3 4" id="KW-0472">Membrane</keyword>
<dbReference type="GO" id="GO:0009847">
    <property type="term" value="P:spore germination"/>
    <property type="evidence" value="ECO:0007669"/>
    <property type="project" value="UniProtKB-UniRule"/>
</dbReference>
<reference evidence="7 8" key="1">
    <citation type="submission" date="2019-11" db="EMBL/GenBank/DDBJ databases">
        <title>Genome sequences of 17 halophilic strains isolated from different environments.</title>
        <authorList>
            <person name="Furrow R.E."/>
        </authorList>
    </citation>
    <scope>NUCLEOTIDE SEQUENCE [LARGE SCALE GENOMIC DNA]</scope>
    <source>
        <strain evidence="7 8">22514_16_FS</strain>
    </source>
</reference>
<feature type="transmembrane region" description="Helical" evidence="6">
    <location>
        <begin position="392"/>
        <end position="411"/>
    </location>
</feature>
<dbReference type="PANTHER" id="PTHR22550">
    <property type="entry name" value="SPORE GERMINATION PROTEIN"/>
    <property type="match status" value="1"/>
</dbReference>
<organism evidence="7 8">
    <name type="scientific">Pontibacillus yanchengensis</name>
    <dbReference type="NCBI Taxonomy" id="462910"/>
    <lineage>
        <taxon>Bacteria</taxon>
        <taxon>Bacillati</taxon>
        <taxon>Bacillota</taxon>
        <taxon>Bacilli</taxon>
        <taxon>Bacillales</taxon>
        <taxon>Bacillaceae</taxon>
        <taxon>Pontibacillus</taxon>
    </lineage>
</organism>
<dbReference type="PANTHER" id="PTHR22550:SF5">
    <property type="entry name" value="LEUCINE ZIPPER PROTEIN 4"/>
    <property type="match status" value="1"/>
</dbReference>
<evidence type="ECO:0000313" key="7">
    <source>
        <dbReference type="EMBL" id="MYL34927.1"/>
    </source>
</evidence>
<sequence>MKFRRKQKRKSESSHQSSNQQIATLTVEAMRELFDGCADVKFYDIATQAGVFTAIMCDELYNEEQLFDQILKPLQTIQNNHNELEKELNYIFRENSLSLHKKVYTEQILTAVFTGHVIVLHEERSSIWEVQVVCHPKRQVEEPKTEISIRGSREGFVEEVSVNMALVRKRIPSKTLKMIKYEIGERTKTKVMLLYLEDVTNSETVEEAKSRLEKLKVDGLVSNLQLEELIVDTKKPLFPLFVYTGRPDFVVDSLLHGRFAILMDGAPTALIAPVNLLFVLKTAEDNEVSSIFVAFERLLRYMALYFALFLPAFWIALLSYHPDQLPFTLLATAALSREGVPLPAPLECFFMLLLFEIFREAGVRLPMSVGQILSVVGGIIIGQAAIAAGFTAPGILVVNAVALVSTFTLINQSLTSLVGILRLIILLITSFLGMFGFFLCIFAVIGYLANLRSFGVPYLAPLSPTRPKEIPQALWNPRDVVQNRPKMLRTPDKTRQGRKKK</sequence>
<dbReference type="PIRSF" id="PIRSF005690">
    <property type="entry name" value="GerBA"/>
    <property type="match status" value="1"/>
</dbReference>
<feature type="transmembrane region" description="Helical" evidence="6">
    <location>
        <begin position="298"/>
        <end position="320"/>
    </location>
</feature>
<dbReference type="Proteomes" id="UP000468638">
    <property type="component" value="Unassembled WGS sequence"/>
</dbReference>
<evidence type="ECO:0000313" key="8">
    <source>
        <dbReference type="Proteomes" id="UP000468638"/>
    </source>
</evidence>
<evidence type="ECO:0000256" key="5">
    <source>
        <dbReference type="SAM" id="MobiDB-lite"/>
    </source>
</evidence>
<dbReference type="InterPro" id="IPR004995">
    <property type="entry name" value="Spore_Ger"/>
</dbReference>
<comment type="subcellular location">
    <subcellularLocation>
        <location evidence="4">Cell membrane</location>
    </subcellularLocation>
    <subcellularLocation>
        <location evidence="1">Membrane</location>
        <topology evidence="1">Multi-pass membrane protein</topology>
    </subcellularLocation>
</comment>
<dbReference type="OrthoDB" id="9772630at2"/>
<evidence type="ECO:0000256" key="4">
    <source>
        <dbReference type="PIRNR" id="PIRNR005690"/>
    </source>
</evidence>
<dbReference type="AlphaFoldDB" id="A0A6I5A1S4"/>
<feature type="transmembrane region" description="Helical" evidence="6">
    <location>
        <begin position="423"/>
        <end position="449"/>
    </location>
</feature>
<comment type="similarity">
    <text evidence="2 4">Belongs to the GerABKA family.</text>
</comment>
<protein>
    <submittedName>
        <fullName evidence="7">Spore germination protein</fullName>
    </submittedName>
</protein>
<evidence type="ECO:0000256" key="6">
    <source>
        <dbReference type="SAM" id="Phobius"/>
    </source>
</evidence>
<feature type="transmembrane region" description="Helical" evidence="6">
    <location>
        <begin position="340"/>
        <end position="358"/>
    </location>
</feature>
<dbReference type="InterPro" id="IPR050768">
    <property type="entry name" value="UPF0353/GerABKA_families"/>
</dbReference>
<keyword evidence="6" id="KW-1133">Transmembrane helix</keyword>
<feature type="transmembrane region" description="Helical" evidence="6">
    <location>
        <begin position="365"/>
        <end position="386"/>
    </location>
</feature>
<evidence type="ECO:0000256" key="3">
    <source>
        <dbReference type="ARBA" id="ARBA00023136"/>
    </source>
</evidence>
<proteinExistence type="inferred from homology"/>